<evidence type="ECO:0008006" key="3">
    <source>
        <dbReference type="Google" id="ProtNLM"/>
    </source>
</evidence>
<organism evidence="1 2">
    <name type="scientific">Plebeiibacterium marinum</name>
    <dbReference type="NCBI Taxonomy" id="2992111"/>
    <lineage>
        <taxon>Bacteria</taxon>
        <taxon>Pseudomonadati</taxon>
        <taxon>Bacteroidota</taxon>
        <taxon>Bacteroidia</taxon>
        <taxon>Marinilabiliales</taxon>
        <taxon>Marinilabiliaceae</taxon>
        <taxon>Plebeiibacterium</taxon>
    </lineage>
</organism>
<comment type="caution">
    <text evidence="1">The sequence shown here is derived from an EMBL/GenBank/DDBJ whole genome shotgun (WGS) entry which is preliminary data.</text>
</comment>
<dbReference type="InterPro" id="IPR016181">
    <property type="entry name" value="Acyl_CoA_acyltransferase"/>
</dbReference>
<protein>
    <recommendedName>
        <fullName evidence="3">BioF2-like acetyltransferase domain-containing protein</fullName>
    </recommendedName>
</protein>
<proteinExistence type="predicted"/>
<keyword evidence="2" id="KW-1185">Reference proteome</keyword>
<dbReference type="AlphaFoldDB" id="A0AAE3MGY8"/>
<dbReference type="Proteomes" id="UP001207408">
    <property type="component" value="Unassembled WGS sequence"/>
</dbReference>
<dbReference type="EMBL" id="JAPDPI010000045">
    <property type="protein sequence ID" value="MCW3807389.1"/>
    <property type="molecule type" value="Genomic_DNA"/>
</dbReference>
<dbReference type="RefSeq" id="WP_301201755.1">
    <property type="nucleotide sequence ID" value="NZ_JAPDPI010000045.1"/>
</dbReference>
<evidence type="ECO:0000313" key="1">
    <source>
        <dbReference type="EMBL" id="MCW3807389.1"/>
    </source>
</evidence>
<gene>
    <name evidence="1" type="ORF">OM074_17275</name>
</gene>
<reference evidence="1" key="1">
    <citation type="submission" date="2022-10" db="EMBL/GenBank/DDBJ databases">
        <authorList>
            <person name="Yu W.X."/>
        </authorList>
    </citation>
    <scope>NUCLEOTIDE SEQUENCE</scope>
    <source>
        <strain evidence="1">D04</strain>
    </source>
</reference>
<dbReference type="SUPFAM" id="SSF55729">
    <property type="entry name" value="Acyl-CoA N-acyltransferases (Nat)"/>
    <property type="match status" value="1"/>
</dbReference>
<dbReference type="Gene3D" id="3.40.630.30">
    <property type="match status" value="1"/>
</dbReference>
<sequence length="312" mass="36881">MIEVIKYSSDKNQVWDNFVKDADNFSFLFYRDYMEYHAHRFDDFSLLLYENNKLKALLPGNYDGECFYSHQGLTYGGLIHLPNLHYDKLLLYYKSFYSYLDTKGVKTKVLKSVPFFYFASLSQSHDYFLQLQPYTNRDIDIGAYINCRNHQFPKSSIEKRKLKIDQFVVDENISIGEFWNVLEFNLREQHNTDPIHTLQEMIYLNSRFPENIYVFGIRNRESKKIDAATLLYDNGNVLKMQYIATSEEGRNNRAIHALYYLFISKFKSEKNYIDMGTCMTGNKINKGLLYLKERFGASVYCSSGYAFEYGEK</sequence>
<evidence type="ECO:0000313" key="2">
    <source>
        <dbReference type="Proteomes" id="UP001207408"/>
    </source>
</evidence>
<accession>A0AAE3MGY8</accession>
<name>A0AAE3MGY8_9BACT</name>